<dbReference type="EMBL" id="CP029829">
    <property type="protein sequence ID" value="AWU94007.1"/>
    <property type="molecule type" value="Genomic_DNA"/>
</dbReference>
<proteinExistence type="predicted"/>
<sequence length="107" mass="13130">MDFDWKRPSTLHALTEDYRCKRTPANYEFLTLQTALHCFERQRSHAIPRHNRHKLRFRLVLPGRQGNVPNGARKEVTRVRKFLKWLDRFWFKLKIELETGFNKHRDR</sequence>
<accession>A0A2U9S4Q7</accession>
<gene>
    <name evidence="1" type="ORF">DM194_06870</name>
</gene>
<organism evidence="1 2">
    <name type="scientific">Azospirillum ramasamyi</name>
    <dbReference type="NCBI Taxonomy" id="682998"/>
    <lineage>
        <taxon>Bacteria</taxon>
        <taxon>Pseudomonadati</taxon>
        <taxon>Pseudomonadota</taxon>
        <taxon>Alphaproteobacteria</taxon>
        <taxon>Rhodospirillales</taxon>
        <taxon>Azospirillaceae</taxon>
        <taxon>Azospirillum</taxon>
    </lineage>
</organism>
<keyword evidence="2" id="KW-1185">Reference proteome</keyword>
<evidence type="ECO:0000313" key="1">
    <source>
        <dbReference type="EMBL" id="AWU94007.1"/>
    </source>
</evidence>
<reference evidence="1 2" key="1">
    <citation type="journal article" date="2019" name="Int. J. Syst. Evol. Microbiol.">
        <title>Azospirillum ramasamyi sp. nov., a novel diazotrophic bacterium isolated from fermented bovine products.</title>
        <authorList>
            <person name="Anandham R."/>
            <person name="Heo J."/>
            <person name="Krishnamoorthy R."/>
            <person name="SenthilKumar M."/>
            <person name="Gopal N.O."/>
            <person name="Kim S.J."/>
            <person name="Kwon S.W."/>
        </authorList>
    </citation>
    <scope>NUCLEOTIDE SEQUENCE [LARGE SCALE GENOMIC DNA]</scope>
    <source>
        <strain evidence="1 2">M2T2B2</strain>
    </source>
</reference>
<dbReference type="AlphaFoldDB" id="A0A2U9S4Q7"/>
<dbReference type="Proteomes" id="UP000249605">
    <property type="component" value="Chromosome"/>
</dbReference>
<name>A0A2U9S4Q7_9PROT</name>
<dbReference type="KEGG" id="azm:DM194_06870"/>
<protein>
    <submittedName>
        <fullName evidence="1">Uncharacterized protein</fullName>
    </submittedName>
</protein>
<evidence type="ECO:0000313" key="2">
    <source>
        <dbReference type="Proteomes" id="UP000249605"/>
    </source>
</evidence>